<keyword evidence="1" id="KW-0378">Hydrolase</keyword>
<dbReference type="Gene3D" id="2.40.128.90">
    <property type="entry name" value="OMPT-like"/>
    <property type="match status" value="1"/>
</dbReference>
<gene>
    <name evidence="1" type="ORF">Q3M24_05300</name>
</gene>
<dbReference type="GO" id="GO:0006508">
    <property type="term" value="P:proteolysis"/>
    <property type="evidence" value="ECO:0007669"/>
    <property type="project" value="UniProtKB-KW"/>
</dbReference>
<reference evidence="1" key="2">
    <citation type="submission" date="2024-06" db="EMBL/GenBank/DDBJ databases">
        <authorList>
            <person name="Plum-Jensen L.E."/>
            <person name="Schramm A."/>
            <person name="Marshall I.P.G."/>
        </authorList>
    </citation>
    <scope>NUCLEOTIDE SEQUENCE</scope>
    <source>
        <strain evidence="1">Rat1</strain>
    </source>
</reference>
<keyword evidence="1" id="KW-0645">Protease</keyword>
<dbReference type="Pfam" id="PF01278">
    <property type="entry name" value="Omptin"/>
    <property type="match status" value="1"/>
</dbReference>
<protein>
    <submittedName>
        <fullName evidence="1">Omptin family outer membrane protease</fullName>
        <ecNumber evidence="1">3.4.23.49</ecNumber>
    </submittedName>
</protein>
<dbReference type="InterPro" id="IPR000036">
    <property type="entry name" value="Peptidase_A26_omptin"/>
</dbReference>
<dbReference type="EC" id="3.4.23.49" evidence="1"/>
<dbReference type="EMBL" id="CP159373">
    <property type="protein sequence ID" value="XCN74168.1"/>
    <property type="molecule type" value="Genomic_DNA"/>
</dbReference>
<dbReference type="GO" id="GO:0004190">
    <property type="term" value="F:aspartic-type endopeptidase activity"/>
    <property type="evidence" value="ECO:0007669"/>
    <property type="project" value="UniProtKB-EC"/>
</dbReference>
<dbReference type="InterPro" id="IPR020080">
    <property type="entry name" value="OM_adhesin/peptidase_omptin"/>
</dbReference>
<reference evidence="1" key="1">
    <citation type="journal article" date="2024" name="Syst. Appl. Microbiol.">
        <title>First single-strain enrichments of Electrothrix cable bacteria, description of E. aestuarii sp. nov. and E. rattekaaiensis sp. nov., and proposal of a cable bacteria taxonomy following the rules of the SeqCode.</title>
        <authorList>
            <person name="Plum-Jensen L.E."/>
            <person name="Schramm A."/>
            <person name="Marshall I.P.G."/>
        </authorList>
    </citation>
    <scope>NUCLEOTIDE SEQUENCE</scope>
    <source>
        <strain evidence="1">Rat1</strain>
    </source>
</reference>
<dbReference type="InterPro" id="IPR053724">
    <property type="entry name" value="OMP_A26_sf"/>
</dbReference>
<evidence type="ECO:0000313" key="1">
    <source>
        <dbReference type="EMBL" id="XCN74168.1"/>
    </source>
</evidence>
<dbReference type="KEGG" id="eaj:Q3M24_05300"/>
<organism evidence="1">
    <name type="scientific">Candidatus Electrothrix aestuarii</name>
    <dbReference type="NCBI Taxonomy" id="3062594"/>
    <lineage>
        <taxon>Bacteria</taxon>
        <taxon>Pseudomonadati</taxon>
        <taxon>Thermodesulfobacteriota</taxon>
        <taxon>Desulfobulbia</taxon>
        <taxon>Desulfobulbales</taxon>
        <taxon>Desulfobulbaceae</taxon>
        <taxon>Candidatus Electrothrix</taxon>
    </lineage>
</organism>
<dbReference type="AlphaFoldDB" id="A0AAU8LY04"/>
<sequence length="329" mass="35965">MQSKIIQRGRKGKGLLGLAAGVIGTGMLLSQAQAAASLDPYYQAGPIHLDFFFGFEGMNGDLTSSIGGEINHANGENEATFFPISELEWPMDITLARFDGSLELNPLWRINATMKTALGDPEENMIDRDWFSAGGPADIYSESSISSSDAFILAIDLEWTYFQQGPWSLSVGVGYLQQEFEYEGDLIIQYSPTGISGYNYIGNGSTAVTYDNTFSMFYFLLGANMQLTPQFELAGKFSVAPFASSEDELHHLYSGKASTGDMEGMATMLEMSGKFLITPWWFVKGGVQLAYISVDGDQYQVLAGEPLGQIDQEVESNQASAYISMGYSF</sequence>
<name>A0AAU8LY04_9BACT</name>
<proteinExistence type="predicted"/>
<dbReference type="GO" id="GO:0009279">
    <property type="term" value="C:cell outer membrane"/>
    <property type="evidence" value="ECO:0007669"/>
    <property type="project" value="InterPro"/>
</dbReference>
<accession>A0AAU8LY04</accession>
<dbReference type="SUPFAM" id="SSF69917">
    <property type="entry name" value="OMPT-like"/>
    <property type="match status" value="1"/>
</dbReference>